<keyword evidence="2" id="KW-1185">Reference proteome</keyword>
<sequence length="140" mass="16197">MEEVSQKTQNDVTDDAVDAGEQDAQNMVILAYNVPPEYTLYNFEQLMATHLRDTEDVTIIPPFPWQDRADCPWKIIFRDRNEYDYFVNLQEVVVPASGNGRMTVTISFVQGDLDDIPDIPFKEDENLLMSEHCNVKELKH</sequence>
<evidence type="ECO:0000313" key="1">
    <source>
        <dbReference type="EMBL" id="GFE55850.1"/>
    </source>
</evidence>
<dbReference type="OrthoDB" id="364341at2759"/>
<dbReference type="Proteomes" id="UP001057455">
    <property type="component" value="Unassembled WGS sequence"/>
</dbReference>
<organism evidence="1 2">
    <name type="scientific">Babesia ovis</name>
    <dbReference type="NCBI Taxonomy" id="5869"/>
    <lineage>
        <taxon>Eukaryota</taxon>
        <taxon>Sar</taxon>
        <taxon>Alveolata</taxon>
        <taxon>Apicomplexa</taxon>
        <taxon>Aconoidasida</taxon>
        <taxon>Piroplasmida</taxon>
        <taxon>Babesiidae</taxon>
        <taxon>Babesia</taxon>
    </lineage>
</organism>
<reference evidence="1" key="1">
    <citation type="submission" date="2019-12" db="EMBL/GenBank/DDBJ databases">
        <title>Genome sequence of Babesia ovis.</title>
        <authorList>
            <person name="Yamagishi J."/>
            <person name="Sevinc F."/>
            <person name="Xuan X."/>
        </authorList>
    </citation>
    <scope>NUCLEOTIDE SEQUENCE</scope>
    <source>
        <strain evidence="1">Selcuk</strain>
    </source>
</reference>
<name>A0A9W5TDW3_BABOV</name>
<evidence type="ECO:0000313" key="2">
    <source>
        <dbReference type="Proteomes" id="UP001057455"/>
    </source>
</evidence>
<dbReference type="EMBL" id="BLIY01000024">
    <property type="protein sequence ID" value="GFE55850.1"/>
    <property type="molecule type" value="Genomic_DNA"/>
</dbReference>
<protein>
    <submittedName>
        <fullName evidence="1">Uncharacterized protein</fullName>
    </submittedName>
</protein>
<comment type="caution">
    <text evidence="1">The sequence shown here is derived from an EMBL/GenBank/DDBJ whole genome shotgun (WGS) entry which is preliminary data.</text>
</comment>
<proteinExistence type="predicted"/>
<gene>
    <name evidence="1" type="ORF">BaOVIS_032540</name>
</gene>
<dbReference type="AlphaFoldDB" id="A0A9W5TDW3"/>
<accession>A0A9W5TDW3</accession>